<evidence type="ECO:0000313" key="4">
    <source>
        <dbReference type="Proteomes" id="UP000288279"/>
    </source>
</evidence>
<feature type="transmembrane region" description="Helical" evidence="1">
    <location>
        <begin position="49"/>
        <end position="72"/>
    </location>
</feature>
<feature type="transmembrane region" description="Helical" evidence="1">
    <location>
        <begin position="17"/>
        <end position="37"/>
    </location>
</feature>
<dbReference type="OrthoDB" id="370141at2"/>
<organism evidence="3 4">
    <name type="scientific">Pseudidiomarina taiwanensis</name>
    <dbReference type="NCBI Taxonomy" id="337250"/>
    <lineage>
        <taxon>Bacteria</taxon>
        <taxon>Pseudomonadati</taxon>
        <taxon>Pseudomonadota</taxon>
        <taxon>Gammaproteobacteria</taxon>
        <taxon>Alteromonadales</taxon>
        <taxon>Idiomarinaceae</taxon>
        <taxon>Pseudidiomarina</taxon>
    </lineage>
</organism>
<evidence type="ECO:0000259" key="2">
    <source>
        <dbReference type="Pfam" id="PF09835"/>
    </source>
</evidence>
<gene>
    <name evidence="3" type="ORF">CWI83_09695</name>
</gene>
<dbReference type="InterPro" id="IPR018639">
    <property type="entry name" value="DUF2062"/>
</dbReference>
<evidence type="ECO:0000313" key="3">
    <source>
        <dbReference type="EMBL" id="RUO75641.1"/>
    </source>
</evidence>
<keyword evidence="4" id="KW-1185">Reference proteome</keyword>
<feature type="transmembrane region" description="Helical" evidence="1">
    <location>
        <begin position="111"/>
        <end position="134"/>
    </location>
</feature>
<protein>
    <submittedName>
        <fullName evidence="3">DUF2062 domain-containing protein</fullName>
    </submittedName>
</protein>
<comment type="caution">
    <text evidence="3">The sequence shown here is derived from an EMBL/GenBank/DDBJ whole genome shotgun (WGS) entry which is preliminary data.</text>
</comment>
<dbReference type="InterPro" id="IPR019935">
    <property type="entry name" value="CHP03546"/>
</dbReference>
<reference evidence="3 4" key="1">
    <citation type="journal article" date="2011" name="Front. Microbiol.">
        <title>Genomic signatures of strain selection and enhancement in Bacillus atrophaeus var. globigii, a historical biowarfare simulant.</title>
        <authorList>
            <person name="Gibbons H.S."/>
            <person name="Broomall S.M."/>
            <person name="McNew L.A."/>
            <person name="Daligault H."/>
            <person name="Chapman C."/>
            <person name="Bruce D."/>
            <person name="Karavis M."/>
            <person name="Krepps M."/>
            <person name="McGregor P.A."/>
            <person name="Hong C."/>
            <person name="Park K.H."/>
            <person name="Akmal A."/>
            <person name="Feldman A."/>
            <person name="Lin J.S."/>
            <person name="Chang W.E."/>
            <person name="Higgs B.W."/>
            <person name="Demirev P."/>
            <person name="Lindquist J."/>
            <person name="Liem A."/>
            <person name="Fochler E."/>
            <person name="Read T.D."/>
            <person name="Tapia R."/>
            <person name="Johnson S."/>
            <person name="Bishop-Lilly K.A."/>
            <person name="Detter C."/>
            <person name="Han C."/>
            <person name="Sozhamannan S."/>
            <person name="Rosenzweig C.N."/>
            <person name="Skowronski E.W."/>
        </authorList>
    </citation>
    <scope>NUCLEOTIDE SEQUENCE [LARGE SCALE GENOMIC DNA]</scope>
    <source>
        <strain evidence="3 4">PIT1</strain>
    </source>
</reference>
<dbReference type="RefSeq" id="WP_126828494.1">
    <property type="nucleotide sequence ID" value="NZ_PIQG01000005.1"/>
</dbReference>
<dbReference type="AlphaFoldDB" id="A0A432ZCK4"/>
<dbReference type="Pfam" id="PF09835">
    <property type="entry name" value="DUF2062"/>
    <property type="match status" value="1"/>
</dbReference>
<accession>A0A432ZCK4</accession>
<proteinExistence type="predicted"/>
<feature type="domain" description="DUF2062" evidence="2">
    <location>
        <begin position="19"/>
        <end position="140"/>
    </location>
</feature>
<sequence length="169" mass="19146">MLTLLARFFKALNSETGAWALAFAFVLGMIMGITPLWRVHNLLILLVALLFRVNLTGFLLSWAVFSAIAYLVDPISHAIGAAVLAAEAWQPVWTAMYQSAVWRVVQFHHTITMGSLILSALFAPILAVISYFIVSRYRQHIQRWFMQLKLVQMFKASRLFQIYAGLKGE</sequence>
<keyword evidence="1" id="KW-0472">Membrane</keyword>
<evidence type="ECO:0000256" key="1">
    <source>
        <dbReference type="SAM" id="Phobius"/>
    </source>
</evidence>
<name>A0A432ZCK4_9GAMM</name>
<dbReference type="NCBIfam" id="TIGR03546">
    <property type="entry name" value="TIGR03546 family protein"/>
    <property type="match status" value="1"/>
</dbReference>
<dbReference type="EMBL" id="PIQG01000005">
    <property type="protein sequence ID" value="RUO75641.1"/>
    <property type="molecule type" value="Genomic_DNA"/>
</dbReference>
<keyword evidence="1" id="KW-1133">Transmembrane helix</keyword>
<dbReference type="Proteomes" id="UP000288279">
    <property type="component" value="Unassembled WGS sequence"/>
</dbReference>
<keyword evidence="1" id="KW-0812">Transmembrane</keyword>